<sequence length="70" mass="6991">MWPTAHPAPLSAALDPSTTSQGLTRLAAAALLLIISAAGRAADAGEDCAPPALTAGTSAALHARLNCNQW</sequence>
<reference evidence="1 2" key="1">
    <citation type="journal article" date="2020" name="Microorganisms">
        <title>Osmotic Adaptation and Compatible Solute Biosynthesis of Phototrophic Bacteria as Revealed from Genome Analyses.</title>
        <authorList>
            <person name="Imhoff J.F."/>
            <person name="Rahn T."/>
            <person name="Kunzel S."/>
            <person name="Keller A."/>
            <person name="Neulinger S.C."/>
        </authorList>
    </citation>
    <scope>NUCLEOTIDE SEQUENCE [LARGE SCALE GENOMIC DNA]</scope>
    <source>
        <strain evidence="1 2">DSM 6210</strain>
    </source>
</reference>
<dbReference type="RefSeq" id="WP_200234712.1">
    <property type="nucleotide sequence ID" value="NZ_NRRV01000008.1"/>
</dbReference>
<evidence type="ECO:0000313" key="2">
    <source>
        <dbReference type="Proteomes" id="UP000748752"/>
    </source>
</evidence>
<name>A0ABS1CE33_9GAMM</name>
<evidence type="ECO:0000313" key="1">
    <source>
        <dbReference type="EMBL" id="MBK1630150.1"/>
    </source>
</evidence>
<dbReference type="Proteomes" id="UP000748752">
    <property type="component" value="Unassembled WGS sequence"/>
</dbReference>
<accession>A0ABS1CE33</accession>
<organism evidence="1 2">
    <name type="scientific">Thiohalocapsa halophila</name>
    <dbReference type="NCBI Taxonomy" id="69359"/>
    <lineage>
        <taxon>Bacteria</taxon>
        <taxon>Pseudomonadati</taxon>
        <taxon>Pseudomonadota</taxon>
        <taxon>Gammaproteobacteria</taxon>
        <taxon>Chromatiales</taxon>
        <taxon>Chromatiaceae</taxon>
        <taxon>Thiohalocapsa</taxon>
    </lineage>
</organism>
<gene>
    <name evidence="1" type="ORF">CKO31_05215</name>
</gene>
<comment type="caution">
    <text evidence="1">The sequence shown here is derived from an EMBL/GenBank/DDBJ whole genome shotgun (WGS) entry which is preliminary data.</text>
</comment>
<proteinExistence type="predicted"/>
<keyword evidence="2" id="KW-1185">Reference proteome</keyword>
<dbReference type="EMBL" id="NRRV01000008">
    <property type="protein sequence ID" value="MBK1630150.1"/>
    <property type="molecule type" value="Genomic_DNA"/>
</dbReference>
<protein>
    <submittedName>
        <fullName evidence="1">Uncharacterized protein</fullName>
    </submittedName>
</protein>